<dbReference type="Proteomes" id="UP000306378">
    <property type="component" value="Unassembled WGS sequence"/>
</dbReference>
<accession>A0A5R8NJT6</accession>
<sequence>MWRRPTAIGYVRRDVCGVAQDWDEIRIRSLAKRLGYELAKTVVFSALTDEPVTRLINVVRSLDAEAVVVPSAAHFDGAVPDRLVAVADVITVEPENTYARWAFEQLGEP</sequence>
<gene>
    <name evidence="1" type="ORF">FEK34_19325</name>
</gene>
<evidence type="ECO:0000313" key="1">
    <source>
        <dbReference type="EMBL" id="TLF75911.1"/>
    </source>
</evidence>
<protein>
    <submittedName>
        <fullName evidence="1">Uncharacterized protein</fullName>
    </submittedName>
</protein>
<comment type="caution">
    <text evidence="1">The sequence shown here is derived from an EMBL/GenBank/DDBJ whole genome shotgun (WGS) entry which is preliminary data.</text>
</comment>
<dbReference type="EMBL" id="VBUT01000007">
    <property type="protein sequence ID" value="TLF75911.1"/>
    <property type="molecule type" value="Genomic_DNA"/>
</dbReference>
<organism evidence="1 2">
    <name type="scientific">Nocardia cyriacigeorgica</name>
    <dbReference type="NCBI Taxonomy" id="135487"/>
    <lineage>
        <taxon>Bacteria</taxon>
        <taxon>Bacillati</taxon>
        <taxon>Actinomycetota</taxon>
        <taxon>Actinomycetes</taxon>
        <taxon>Mycobacteriales</taxon>
        <taxon>Nocardiaceae</taxon>
        <taxon>Nocardia</taxon>
    </lineage>
</organism>
<dbReference type="RefSeq" id="WP_138449503.1">
    <property type="nucleotide sequence ID" value="NZ_VBUT01000007.1"/>
</dbReference>
<name>A0A5R8NJT6_9NOCA</name>
<proteinExistence type="predicted"/>
<dbReference type="AlphaFoldDB" id="A0A5R8NJT6"/>
<evidence type="ECO:0000313" key="2">
    <source>
        <dbReference type="Proteomes" id="UP000306378"/>
    </source>
</evidence>
<reference evidence="1 2" key="1">
    <citation type="submission" date="2019-05" db="EMBL/GenBank/DDBJ databases">
        <title>Genomes sequences of two Nocardia cyriacigeorgica environmental isolates, type strains Nocardia asteroides ATCC 19247 and Nocardia cyriacigeorgica DSM 44484.</title>
        <authorList>
            <person name="Vautrin F."/>
            <person name="Bergeron E."/>
            <person name="Dubost A."/>
            <person name="Abrouk D."/>
            <person name="Rodriguez Nava V."/>
            <person name="Pujic P."/>
        </authorList>
    </citation>
    <scope>NUCLEOTIDE SEQUENCE [LARGE SCALE GENOMIC DNA]</scope>
    <source>
        <strain evidence="1 2">EML 446</strain>
    </source>
</reference>